<evidence type="ECO:0000256" key="2">
    <source>
        <dbReference type="ARBA" id="ARBA00022475"/>
    </source>
</evidence>
<feature type="transmembrane region" description="Helical" evidence="9">
    <location>
        <begin position="121"/>
        <end position="140"/>
    </location>
</feature>
<evidence type="ECO:0000256" key="8">
    <source>
        <dbReference type="ARBA" id="ARBA00023136"/>
    </source>
</evidence>
<keyword evidence="3" id="KW-0808">Transferase</keyword>
<dbReference type="HOGENOM" id="CLU_719055_0_0_11"/>
<evidence type="ECO:0000256" key="1">
    <source>
        <dbReference type="ARBA" id="ARBA00004651"/>
    </source>
</evidence>
<comment type="subcellular location">
    <subcellularLocation>
        <location evidence="1">Cell membrane</location>
        <topology evidence="1">Multi-pass membrane protein</topology>
    </subcellularLocation>
</comment>
<dbReference type="SUPFAM" id="SSF55874">
    <property type="entry name" value="ATPase domain of HSP90 chaperone/DNA topoisomerase II/histidine kinase"/>
    <property type="match status" value="1"/>
</dbReference>
<keyword evidence="5" id="KW-0418">Kinase</keyword>
<accession>U3P8M0</accession>
<keyword evidence="7" id="KW-0902">Two-component regulatory system</keyword>
<feature type="transmembrane region" description="Helical" evidence="9">
    <location>
        <begin position="93"/>
        <end position="114"/>
    </location>
</feature>
<name>U3P8M0_LEIXC</name>
<dbReference type="Pfam" id="PF02518">
    <property type="entry name" value="HATPase_c"/>
    <property type="match status" value="1"/>
</dbReference>
<gene>
    <name evidence="11" type="ORF">O159_21910</name>
</gene>
<dbReference type="InterPro" id="IPR050482">
    <property type="entry name" value="Sensor_HK_TwoCompSys"/>
</dbReference>
<keyword evidence="12" id="KW-1185">Reference proteome</keyword>
<dbReference type="GO" id="GO:0016301">
    <property type="term" value="F:kinase activity"/>
    <property type="evidence" value="ECO:0007669"/>
    <property type="project" value="UniProtKB-KW"/>
</dbReference>
<dbReference type="Gene3D" id="3.30.565.10">
    <property type="entry name" value="Histidine kinase-like ATPase, C-terminal domain"/>
    <property type="match status" value="1"/>
</dbReference>
<keyword evidence="2" id="KW-1003">Cell membrane</keyword>
<sequence>MSRIQKERDRLLASTARTVGLTATVTAALCLSVPGTLPVPLYLLSLALIACMAYAQVRLASLSHLTVWLSVIVVSGIALILLNLLPMHPLEPSVVAAIAVTAAAGIASVSVLGVTSRPRMLLLVGAVALTFAATVATLGLTRSQLAESLVFVGAGWIALTATGVWLSRTVPRTLKRISTMSRAYRVERQASETEARRRQGARLLHDTVLATLTLLAHSGVGVGALREQAAEDAALLRQLRLGFAPDPSRSGDYRLKPVEESTLGNTLESVKQRFRRMGLEVNWHGAGQVLLPSDVLDSFLLALGECLENVRRHSGVNEAHVTITDDETTVRAMVTDAGKGFDVACIEEGRLGFAESIVARLHDVGGNARLFSSPGSGTTVVLEVPK</sequence>
<dbReference type="RefSeq" id="WP_021755664.1">
    <property type="nucleotide sequence ID" value="NC_022438.1"/>
</dbReference>
<keyword evidence="8 9" id="KW-0472">Membrane</keyword>
<dbReference type="KEGG" id="lxy:O159_21910"/>
<feature type="transmembrane region" description="Helical" evidence="9">
    <location>
        <begin position="67"/>
        <end position="87"/>
    </location>
</feature>
<proteinExistence type="predicted"/>
<evidence type="ECO:0000256" key="9">
    <source>
        <dbReference type="SAM" id="Phobius"/>
    </source>
</evidence>
<evidence type="ECO:0000256" key="7">
    <source>
        <dbReference type="ARBA" id="ARBA00023012"/>
    </source>
</evidence>
<feature type="domain" description="Histidine kinase/HSP90-like ATPase" evidence="10">
    <location>
        <begin position="301"/>
        <end position="385"/>
    </location>
</feature>
<dbReference type="GO" id="GO:0005886">
    <property type="term" value="C:plasma membrane"/>
    <property type="evidence" value="ECO:0007669"/>
    <property type="project" value="UniProtKB-SubCell"/>
</dbReference>
<keyword evidence="4 9" id="KW-0812">Transmembrane</keyword>
<dbReference type="EMBL" id="CP006734">
    <property type="protein sequence ID" value="AGW42166.1"/>
    <property type="molecule type" value="Genomic_DNA"/>
</dbReference>
<feature type="transmembrane region" description="Helical" evidence="9">
    <location>
        <begin position="146"/>
        <end position="166"/>
    </location>
</feature>
<reference evidence="11 12" key="1">
    <citation type="journal article" date="2013" name="Genome Announc.">
        <title>Complete Genome Sequence of Leifsonia xyli subsp. cynodontis Strain DSM46306, a Gram-Positive Bacterial Pathogen of Grasses.</title>
        <authorList>
            <person name="Monteiro-Vitorello C.B."/>
            <person name="Zerillo M.M."/>
            <person name="Van Sluys M.A."/>
            <person name="Camargo L.E."/>
            <person name="Kitajima J.P."/>
        </authorList>
    </citation>
    <scope>NUCLEOTIDE SEQUENCE [LARGE SCALE GENOMIC DNA]</scope>
    <source>
        <strain evidence="11 12">DSM 46306</strain>
    </source>
</reference>
<dbReference type="InterPro" id="IPR003594">
    <property type="entry name" value="HATPase_dom"/>
</dbReference>
<dbReference type="PATRIC" id="fig|1389489.3.peg.2098"/>
<dbReference type="eggNOG" id="COG4585">
    <property type="taxonomic scope" value="Bacteria"/>
</dbReference>
<evidence type="ECO:0000313" key="12">
    <source>
        <dbReference type="Proteomes" id="UP000016743"/>
    </source>
</evidence>
<dbReference type="InterPro" id="IPR036890">
    <property type="entry name" value="HATPase_C_sf"/>
</dbReference>
<feature type="transmembrane region" description="Helical" evidence="9">
    <location>
        <begin position="37"/>
        <end position="55"/>
    </location>
</feature>
<evidence type="ECO:0000256" key="5">
    <source>
        <dbReference type="ARBA" id="ARBA00022777"/>
    </source>
</evidence>
<dbReference type="STRING" id="1389489.O159_21910"/>
<keyword evidence="6 9" id="KW-1133">Transmembrane helix</keyword>
<evidence type="ECO:0000259" key="10">
    <source>
        <dbReference type="Pfam" id="PF02518"/>
    </source>
</evidence>
<evidence type="ECO:0000256" key="3">
    <source>
        <dbReference type="ARBA" id="ARBA00022679"/>
    </source>
</evidence>
<dbReference type="OrthoDB" id="5125370at2"/>
<evidence type="ECO:0000256" key="4">
    <source>
        <dbReference type="ARBA" id="ARBA00022692"/>
    </source>
</evidence>
<dbReference type="GO" id="GO:0000160">
    <property type="term" value="P:phosphorelay signal transduction system"/>
    <property type="evidence" value="ECO:0007669"/>
    <property type="project" value="UniProtKB-KW"/>
</dbReference>
<dbReference type="Proteomes" id="UP000016743">
    <property type="component" value="Chromosome"/>
</dbReference>
<dbReference type="PANTHER" id="PTHR24421">
    <property type="entry name" value="NITRATE/NITRITE SENSOR PROTEIN NARX-RELATED"/>
    <property type="match status" value="1"/>
</dbReference>
<dbReference type="AlphaFoldDB" id="U3P8M0"/>
<dbReference type="PANTHER" id="PTHR24421:SF37">
    <property type="entry name" value="SENSOR HISTIDINE KINASE NARS"/>
    <property type="match status" value="1"/>
</dbReference>
<evidence type="ECO:0000256" key="6">
    <source>
        <dbReference type="ARBA" id="ARBA00022989"/>
    </source>
</evidence>
<evidence type="ECO:0000313" key="11">
    <source>
        <dbReference type="EMBL" id="AGW42166.1"/>
    </source>
</evidence>
<organism evidence="11 12">
    <name type="scientific">Leifsonia xyli subsp. cynodontis DSM 46306</name>
    <dbReference type="NCBI Taxonomy" id="1389489"/>
    <lineage>
        <taxon>Bacteria</taxon>
        <taxon>Bacillati</taxon>
        <taxon>Actinomycetota</taxon>
        <taxon>Actinomycetes</taxon>
        <taxon>Micrococcales</taxon>
        <taxon>Microbacteriaceae</taxon>
        <taxon>Leifsonia</taxon>
    </lineage>
</organism>
<protein>
    <recommendedName>
        <fullName evidence="10">Histidine kinase/HSP90-like ATPase domain-containing protein</fullName>
    </recommendedName>
</protein>